<dbReference type="InterPro" id="IPR013320">
    <property type="entry name" value="ConA-like_dom_sf"/>
</dbReference>
<dbReference type="Proteomes" id="UP000628448">
    <property type="component" value="Unassembled WGS sequence"/>
</dbReference>
<dbReference type="Gene3D" id="2.60.120.200">
    <property type="match status" value="1"/>
</dbReference>
<evidence type="ECO:0000313" key="3">
    <source>
        <dbReference type="Proteomes" id="UP000628448"/>
    </source>
</evidence>
<comment type="caution">
    <text evidence="2">The sequence shown here is derived from an EMBL/GenBank/DDBJ whole genome shotgun (WGS) entry which is preliminary data.</text>
</comment>
<evidence type="ECO:0000313" key="2">
    <source>
        <dbReference type="EMBL" id="MBG9377461.1"/>
    </source>
</evidence>
<keyword evidence="3" id="KW-1185">Reference proteome</keyword>
<dbReference type="InterPro" id="IPR026341">
    <property type="entry name" value="T9SS_type_B"/>
</dbReference>
<proteinExistence type="predicted"/>
<dbReference type="InterPro" id="IPR013783">
    <property type="entry name" value="Ig-like_fold"/>
</dbReference>
<feature type="domain" description="Ig-like" evidence="1">
    <location>
        <begin position="796"/>
        <end position="870"/>
    </location>
</feature>
<dbReference type="InterPro" id="IPR044023">
    <property type="entry name" value="Ig_7"/>
</dbReference>
<gene>
    <name evidence="2" type="ORF">I5907_14550</name>
</gene>
<dbReference type="GO" id="GO:0005975">
    <property type="term" value="P:carbohydrate metabolic process"/>
    <property type="evidence" value="ECO:0007669"/>
    <property type="project" value="UniProtKB-ARBA"/>
</dbReference>
<dbReference type="Gene3D" id="2.60.40.10">
    <property type="entry name" value="Immunoglobulins"/>
    <property type="match status" value="1"/>
</dbReference>
<dbReference type="SUPFAM" id="SSF49899">
    <property type="entry name" value="Concanavalin A-like lectins/glucanases"/>
    <property type="match status" value="1"/>
</dbReference>
<protein>
    <submittedName>
        <fullName evidence="2">Gliding motility-associated C-terminal domain-containing protein</fullName>
    </submittedName>
</protein>
<sequence length="1274" mass="135856">MICIALALPVFGLKAQTCGSTWLNVTNYNGGVTIGDLDITGDKITIEAKFNRSIPYTRGRLYAGDLVSKHTDPINTNYLLRPNSAEITTENGYFVTPPVCEIEINKTYHVALVYDGTTLKFYRNGFLMSRVSASGALVQNNLLTTIGDLAYLPGYAQESLVGYIDEVKIWGVARSQSQIRAYMNQALPNPSAQAGLLAYYTFNDLKNKQGNTLWDARIFGNANLQSTNPTCATYASDSCSFVVTVPNSVEADFSVPDSVCINEPININNLTKGGTNFYWNFCVADINQTPVGENLGNLGGELSQPVFMDFAKDDNGDYYGFSINHIPGQLIRYRFGNSLLNTPVVENLGNYNGDIPNQAEGVQIVQANGKWYIVVVGGGNGLPNSSPRVVVIDFGSSMGSVSQISHNWGNLGLLDQPIDLHVFNEGNNWYGFTVNALNNTITRFDFSNNFDVAPTAINLGDFGLLNYPDGIYAVNDNNFWRVFITNGLGNTITRLDFGSSLLNTPVPVDLGNPGNTLITPRDMLVVKFCDSYTGFIVNANTDEIIKLDFGSGFDQIPTAKSLGNIANFDKPHSLSKLFRVNQDIYSFITNADNNAITRLKFSGCTNSNTPNSADSLPPPVTYNAPGIYNINLMVDEGLPTQTSLCKSITVVPSPAKSPIFDTAFCSSDSIVLSTTFPAPYTWNTAVQNDSITIKQAGIYWVETNYYGCVVRDSINVINAVSPAVNLGADTAICRLDSLLINAGNAGASFLWNTGSASQSILADSAGTYIVHVKNSGGCTSSDTLVLANHAAIALKVTSDTTLCTGSSLMLQANGNNVQTYAWLPDNTLTDISISNPVASPNDTTRYYVSATDIYGCIESDSVLINVAALPSVAAMADTGICAGSSIILANSATQGVKYLWSPSGGLSSGVDPSPIATPAANTTYTVTVTTGAGCTATDSVVIAVNPLPAVTASTSDTLICVGSTAVVSAISPGVVSYNWFPPSDLANPISPVTVASPKTNTNYVVEVTDNNGCKIKDSVQVSVKPLPVFAVTPSTSGVCKGESVTLTASGGDEYAWSPTAGLTVFDKPVVVATPEVSTKYQAIITDNICNMADTLFAVVNITSLSNITVTKSNDIDCIIGTTNLRATGGLVYNWSPGTYLSDSTIATPVAAPLQTTTYHVKVSNTLGCTGSDSVTVNVYKGRVENGYKMPGAFTPNGDGNNDCFNVRKWGTLTGLDFSVYDRWGKLIFHTNNASDCWDGTYKGQLQPPGAYVYQVRAQALCGTVYRKGTVVLIR</sequence>
<name>A0A931EBF0_9BACT</name>
<dbReference type="EMBL" id="JADWYR010000002">
    <property type="protein sequence ID" value="MBG9377461.1"/>
    <property type="molecule type" value="Genomic_DNA"/>
</dbReference>
<dbReference type="AlphaFoldDB" id="A0A931EBF0"/>
<accession>A0A931EBF0</accession>
<dbReference type="Pfam" id="PF13385">
    <property type="entry name" value="Laminin_G_3"/>
    <property type="match status" value="1"/>
</dbReference>
<dbReference type="NCBIfam" id="TIGR04131">
    <property type="entry name" value="Bac_Flav_CTERM"/>
    <property type="match status" value="1"/>
</dbReference>
<dbReference type="Pfam" id="PF19081">
    <property type="entry name" value="Ig_7"/>
    <property type="match status" value="1"/>
</dbReference>
<organism evidence="2 3">
    <name type="scientific">Panacibacter microcysteis</name>
    <dbReference type="NCBI Taxonomy" id="2793269"/>
    <lineage>
        <taxon>Bacteria</taxon>
        <taxon>Pseudomonadati</taxon>
        <taxon>Bacteroidota</taxon>
        <taxon>Chitinophagia</taxon>
        <taxon>Chitinophagales</taxon>
        <taxon>Chitinophagaceae</taxon>
        <taxon>Panacibacter</taxon>
    </lineage>
</organism>
<dbReference type="GO" id="GO:0004553">
    <property type="term" value="F:hydrolase activity, hydrolyzing O-glycosyl compounds"/>
    <property type="evidence" value="ECO:0007669"/>
    <property type="project" value="UniProtKB-ARBA"/>
</dbReference>
<dbReference type="RefSeq" id="WP_196991542.1">
    <property type="nucleotide sequence ID" value="NZ_JADWYR010000002.1"/>
</dbReference>
<evidence type="ECO:0000259" key="1">
    <source>
        <dbReference type="Pfam" id="PF19081"/>
    </source>
</evidence>
<dbReference type="Pfam" id="PF13585">
    <property type="entry name" value="CHU_C"/>
    <property type="match status" value="1"/>
</dbReference>
<reference evidence="2" key="1">
    <citation type="submission" date="2020-11" db="EMBL/GenBank/DDBJ databases">
        <title>Bacterial whole genome sequence for Panacibacter sp. DH6.</title>
        <authorList>
            <person name="Le V."/>
            <person name="Ko S."/>
            <person name="Ahn C.-Y."/>
            <person name="Oh H.-M."/>
        </authorList>
    </citation>
    <scope>NUCLEOTIDE SEQUENCE</scope>
    <source>
        <strain evidence="2">DH6</strain>
    </source>
</reference>